<dbReference type="PROSITE" id="PS51176">
    <property type="entry name" value="PDH_ADH"/>
    <property type="match status" value="1"/>
</dbReference>
<organism evidence="4 5">
    <name type="scientific">Longimycelium tulufanense</name>
    <dbReference type="NCBI Taxonomy" id="907463"/>
    <lineage>
        <taxon>Bacteria</taxon>
        <taxon>Bacillati</taxon>
        <taxon>Actinomycetota</taxon>
        <taxon>Actinomycetes</taxon>
        <taxon>Pseudonocardiales</taxon>
        <taxon>Pseudonocardiaceae</taxon>
        <taxon>Longimycelium</taxon>
    </lineage>
</organism>
<keyword evidence="2" id="KW-0560">Oxidoreductase</keyword>
<dbReference type="NCBIfam" id="NF005108">
    <property type="entry name" value="PRK06545.1-6"/>
    <property type="match status" value="1"/>
</dbReference>
<dbReference type="Pfam" id="PF20463">
    <property type="entry name" value="PDH_C"/>
    <property type="match status" value="1"/>
</dbReference>
<comment type="similarity">
    <text evidence="1">Belongs to the prephenate/arogenate dehydrogenase family.</text>
</comment>
<evidence type="ECO:0000313" key="5">
    <source>
        <dbReference type="Proteomes" id="UP000637578"/>
    </source>
</evidence>
<reference evidence="4" key="2">
    <citation type="submission" date="2020-09" db="EMBL/GenBank/DDBJ databases">
        <authorList>
            <person name="Sun Q."/>
            <person name="Zhou Y."/>
        </authorList>
    </citation>
    <scope>NUCLEOTIDE SEQUENCE</scope>
    <source>
        <strain evidence="4">CGMCC 4.5737</strain>
    </source>
</reference>
<dbReference type="GO" id="GO:0008977">
    <property type="term" value="F:prephenate dehydrogenase (NAD+) activity"/>
    <property type="evidence" value="ECO:0007669"/>
    <property type="project" value="InterPro"/>
</dbReference>
<dbReference type="InterPro" id="IPR036291">
    <property type="entry name" value="NAD(P)-bd_dom_sf"/>
</dbReference>
<keyword evidence="5" id="KW-1185">Reference proteome</keyword>
<evidence type="ECO:0000256" key="1">
    <source>
        <dbReference type="ARBA" id="ARBA00007964"/>
    </source>
</evidence>
<dbReference type="InterPro" id="IPR046825">
    <property type="entry name" value="PDH_C"/>
</dbReference>
<sequence>MRPVCVLGLGLIGGSVLRAADAAGYPVWGATESALDADAARAEGFSVEPSVADAVRRAASTDALVVLAVPLPAVEPVLREIAALAPECRLTDVVSVKGPVVDAVSRLLPRARYAGGHPMAGLSASGWAASDAELFQDAAWVVTADVEESEEDGAVSATDPTLWREVARLALDCGGQVVPATAAEHDAAVARVSHLPHMMAAVLAAVGADGGPLALTLGAGSFRDGTRVMASRPELVRAMCEGNRQALLDAVDDALGRLGAARGALASTGSVAATVQAGHSARLAWERLTGPREEGVTEVPVTNLARLVALGRAGGRVIDLTDRTAMVRMPQPPSSASGV</sequence>
<evidence type="ECO:0000313" key="4">
    <source>
        <dbReference type="EMBL" id="GGM81401.1"/>
    </source>
</evidence>
<dbReference type="InterPro" id="IPR008927">
    <property type="entry name" value="6-PGluconate_DH-like_C_sf"/>
</dbReference>
<dbReference type="AlphaFoldDB" id="A0A8J3CL71"/>
<dbReference type="Gene3D" id="3.40.50.720">
    <property type="entry name" value="NAD(P)-binding Rossmann-like Domain"/>
    <property type="match status" value="1"/>
</dbReference>
<dbReference type="GO" id="GO:0004665">
    <property type="term" value="F:prephenate dehydrogenase (NADP+) activity"/>
    <property type="evidence" value="ECO:0007669"/>
    <property type="project" value="InterPro"/>
</dbReference>
<comment type="caution">
    <text evidence="4">The sequence shown here is derived from an EMBL/GenBank/DDBJ whole genome shotgun (WGS) entry which is preliminary data.</text>
</comment>
<dbReference type="GO" id="GO:0070403">
    <property type="term" value="F:NAD+ binding"/>
    <property type="evidence" value="ECO:0007669"/>
    <property type="project" value="InterPro"/>
</dbReference>
<dbReference type="Pfam" id="PF02153">
    <property type="entry name" value="PDH_N"/>
    <property type="match status" value="1"/>
</dbReference>
<dbReference type="InterPro" id="IPR046826">
    <property type="entry name" value="PDH_N"/>
</dbReference>
<accession>A0A8J3CL71</accession>
<dbReference type="Proteomes" id="UP000637578">
    <property type="component" value="Unassembled WGS sequence"/>
</dbReference>
<evidence type="ECO:0000256" key="2">
    <source>
        <dbReference type="ARBA" id="ARBA00023002"/>
    </source>
</evidence>
<reference evidence="4" key="1">
    <citation type="journal article" date="2014" name="Int. J. Syst. Evol. Microbiol.">
        <title>Complete genome sequence of Corynebacterium casei LMG S-19264T (=DSM 44701T), isolated from a smear-ripened cheese.</title>
        <authorList>
            <consortium name="US DOE Joint Genome Institute (JGI-PGF)"/>
            <person name="Walter F."/>
            <person name="Albersmeier A."/>
            <person name="Kalinowski J."/>
            <person name="Ruckert C."/>
        </authorList>
    </citation>
    <scope>NUCLEOTIDE SEQUENCE</scope>
    <source>
        <strain evidence="4">CGMCC 4.5737</strain>
    </source>
</reference>
<protein>
    <submittedName>
        <fullName evidence="4">Prephenate dehydrogenase</fullName>
    </submittedName>
</protein>
<dbReference type="SUPFAM" id="SSF51735">
    <property type="entry name" value="NAD(P)-binding Rossmann-fold domains"/>
    <property type="match status" value="1"/>
</dbReference>
<dbReference type="PANTHER" id="PTHR21363">
    <property type="entry name" value="PREPHENATE DEHYDROGENASE"/>
    <property type="match status" value="1"/>
</dbReference>
<gene>
    <name evidence="4" type="ORF">GCM10012275_60090</name>
</gene>
<dbReference type="PANTHER" id="PTHR21363:SF0">
    <property type="entry name" value="PREPHENATE DEHYDROGENASE [NADP(+)]"/>
    <property type="match status" value="1"/>
</dbReference>
<dbReference type="EMBL" id="BMMK01000052">
    <property type="protein sequence ID" value="GGM81401.1"/>
    <property type="molecule type" value="Genomic_DNA"/>
</dbReference>
<dbReference type="GO" id="GO:0006571">
    <property type="term" value="P:tyrosine biosynthetic process"/>
    <property type="evidence" value="ECO:0007669"/>
    <property type="project" value="InterPro"/>
</dbReference>
<dbReference type="InterPro" id="IPR050812">
    <property type="entry name" value="Preph/Arog_dehydrog"/>
</dbReference>
<name>A0A8J3CL71_9PSEU</name>
<dbReference type="SUPFAM" id="SSF48179">
    <property type="entry name" value="6-phosphogluconate dehydrogenase C-terminal domain-like"/>
    <property type="match status" value="1"/>
</dbReference>
<dbReference type="InterPro" id="IPR003099">
    <property type="entry name" value="Prephen_DH"/>
</dbReference>
<feature type="domain" description="Prephenate/arogenate dehydrogenase" evidence="3">
    <location>
        <begin position="2"/>
        <end position="296"/>
    </location>
</feature>
<dbReference type="RefSeq" id="WP_189061828.1">
    <property type="nucleotide sequence ID" value="NZ_BMMK01000052.1"/>
</dbReference>
<proteinExistence type="inferred from homology"/>
<dbReference type="Gene3D" id="1.10.3660.10">
    <property type="entry name" value="6-phosphogluconate dehydrogenase C-terminal like domain"/>
    <property type="match status" value="1"/>
</dbReference>
<evidence type="ECO:0000259" key="3">
    <source>
        <dbReference type="PROSITE" id="PS51176"/>
    </source>
</evidence>